<feature type="signal peptide" evidence="9">
    <location>
        <begin position="1"/>
        <end position="25"/>
    </location>
</feature>
<evidence type="ECO:0000256" key="3">
    <source>
        <dbReference type="ARBA" id="ARBA00022558"/>
    </source>
</evidence>
<dbReference type="PRINTS" id="PR00969">
    <property type="entry name" value="CHAPERONPILI"/>
</dbReference>
<evidence type="ECO:0000256" key="6">
    <source>
        <dbReference type="ARBA" id="ARBA00023186"/>
    </source>
</evidence>
<keyword evidence="4 9" id="KW-0732">Signal</keyword>
<dbReference type="InterPro" id="IPR036316">
    <property type="entry name" value="Pili_assmbl_chap_C_dom_sf"/>
</dbReference>
<keyword evidence="13" id="KW-1185">Reference proteome</keyword>
<dbReference type="InterPro" id="IPR013783">
    <property type="entry name" value="Ig-like_fold"/>
</dbReference>
<evidence type="ECO:0000256" key="4">
    <source>
        <dbReference type="ARBA" id="ARBA00022729"/>
    </source>
</evidence>
<dbReference type="InterPro" id="IPR001829">
    <property type="entry name" value="Pili_assmbl_chaperone_bac"/>
</dbReference>
<name>A0ABS2KM07_9GAMM</name>
<dbReference type="SUPFAM" id="SSF49584">
    <property type="entry name" value="Periplasmic chaperone C-domain"/>
    <property type="match status" value="1"/>
</dbReference>
<evidence type="ECO:0000313" key="13">
    <source>
        <dbReference type="Proteomes" id="UP001430193"/>
    </source>
</evidence>
<dbReference type="Pfam" id="PF00345">
    <property type="entry name" value="PapD_N"/>
    <property type="match status" value="1"/>
</dbReference>
<evidence type="ECO:0000256" key="8">
    <source>
        <dbReference type="RuleBase" id="RU003918"/>
    </source>
</evidence>
<dbReference type="InterPro" id="IPR008962">
    <property type="entry name" value="PapD-like_sf"/>
</dbReference>
<keyword evidence="7" id="KW-0393">Immunoglobulin domain</keyword>
<feature type="domain" description="Pili assembly chaperone C-terminal" evidence="11">
    <location>
        <begin position="175"/>
        <end position="241"/>
    </location>
</feature>
<dbReference type="InterPro" id="IPR050643">
    <property type="entry name" value="Periplasmic_pilus_chap"/>
</dbReference>
<evidence type="ECO:0000256" key="9">
    <source>
        <dbReference type="SAM" id="SignalP"/>
    </source>
</evidence>
<dbReference type="SUPFAM" id="SSF49354">
    <property type="entry name" value="PapD-like"/>
    <property type="match status" value="1"/>
</dbReference>
<proteinExistence type="inferred from homology"/>
<evidence type="ECO:0000313" key="12">
    <source>
        <dbReference type="EMBL" id="MBM7132198.1"/>
    </source>
</evidence>
<comment type="subcellular location">
    <subcellularLocation>
        <location evidence="1 8">Periplasm</location>
    </subcellularLocation>
</comment>
<evidence type="ECO:0000256" key="7">
    <source>
        <dbReference type="ARBA" id="ARBA00023319"/>
    </source>
</evidence>
<organism evidence="12 13">
    <name type="scientific">Dyella mobilis</name>
    <dbReference type="NCBI Taxonomy" id="1849582"/>
    <lineage>
        <taxon>Bacteria</taxon>
        <taxon>Pseudomonadati</taxon>
        <taxon>Pseudomonadota</taxon>
        <taxon>Gammaproteobacteria</taxon>
        <taxon>Lysobacterales</taxon>
        <taxon>Rhodanobacteraceae</taxon>
        <taxon>Dyella</taxon>
    </lineage>
</organism>
<dbReference type="Proteomes" id="UP001430193">
    <property type="component" value="Unassembled WGS sequence"/>
</dbReference>
<keyword evidence="5" id="KW-0574">Periplasm</keyword>
<dbReference type="PANTHER" id="PTHR30251">
    <property type="entry name" value="PILUS ASSEMBLY CHAPERONE"/>
    <property type="match status" value="1"/>
</dbReference>
<comment type="caution">
    <text evidence="12">The sequence shown here is derived from an EMBL/GenBank/DDBJ whole genome shotgun (WGS) entry which is preliminary data.</text>
</comment>
<evidence type="ECO:0000259" key="11">
    <source>
        <dbReference type="Pfam" id="PF02753"/>
    </source>
</evidence>
<gene>
    <name evidence="12" type="ORF">ISS99_21930</name>
</gene>
<dbReference type="PANTHER" id="PTHR30251:SF2">
    <property type="entry name" value="FIMBRIAL CHAPERONE YADV-RELATED"/>
    <property type="match status" value="1"/>
</dbReference>
<evidence type="ECO:0000259" key="10">
    <source>
        <dbReference type="Pfam" id="PF00345"/>
    </source>
</evidence>
<comment type="similarity">
    <text evidence="2 8">Belongs to the periplasmic pilus chaperone family.</text>
</comment>
<accession>A0ABS2KM07</accession>
<dbReference type="InterPro" id="IPR016147">
    <property type="entry name" value="Pili_assmbl_chaperone_N"/>
</dbReference>
<feature type="chain" id="PRO_5046580997" evidence="9">
    <location>
        <begin position="26"/>
        <end position="249"/>
    </location>
</feature>
<dbReference type="Gene3D" id="2.60.40.10">
    <property type="entry name" value="Immunoglobulins"/>
    <property type="match status" value="2"/>
</dbReference>
<dbReference type="RefSeq" id="WP_204633715.1">
    <property type="nucleotide sequence ID" value="NZ_BSOC01000001.1"/>
</dbReference>
<dbReference type="PROSITE" id="PS00635">
    <property type="entry name" value="PILI_CHAPERONE"/>
    <property type="match status" value="1"/>
</dbReference>
<protein>
    <submittedName>
        <fullName evidence="12">Fimbria/pilus periplasmic chaperone</fullName>
    </submittedName>
</protein>
<dbReference type="InterPro" id="IPR016148">
    <property type="entry name" value="Pili_assmbl_chaperone_C"/>
</dbReference>
<reference evidence="12" key="1">
    <citation type="submission" date="2020-10" db="EMBL/GenBank/DDBJ databases">
        <title>Phylogeny of dyella-like bacteria.</title>
        <authorList>
            <person name="Fu J."/>
        </authorList>
    </citation>
    <scope>NUCLEOTIDE SEQUENCE</scope>
    <source>
        <strain evidence="12">DHON07</strain>
    </source>
</reference>
<evidence type="ECO:0000256" key="5">
    <source>
        <dbReference type="ARBA" id="ARBA00022764"/>
    </source>
</evidence>
<sequence>MRHLTRCLSVASLCLAGLFGTAAHAGVVITGTRVIYPAQSREVTVGLTNDDKKTPRLVQTWIDNGNEKLSPDQVDVPFNVTPPVFRMEPGSSQSLRIVYTKEPLPADKESLFWLNVLEVPPKPAEAADTNTLQFAFRIRIKMFFRPDGLRGKVEDAPKQLIWTLGNQSGKSTLTVQNPTPYYISFQNVGVGNDTNNLNESIEKGLMVAPGASLNIALKQEVAAGAGTQVQFKTINDFGGFVPFTSSIKP</sequence>
<feature type="domain" description="Pili assembly chaperone N-terminal" evidence="10">
    <location>
        <begin position="26"/>
        <end position="149"/>
    </location>
</feature>
<keyword evidence="3" id="KW-1029">Fimbrium biogenesis</keyword>
<evidence type="ECO:0000256" key="1">
    <source>
        <dbReference type="ARBA" id="ARBA00004418"/>
    </source>
</evidence>
<keyword evidence="6 8" id="KW-0143">Chaperone</keyword>
<dbReference type="Pfam" id="PF02753">
    <property type="entry name" value="PapD_C"/>
    <property type="match status" value="1"/>
</dbReference>
<evidence type="ECO:0000256" key="2">
    <source>
        <dbReference type="ARBA" id="ARBA00007399"/>
    </source>
</evidence>
<dbReference type="InterPro" id="IPR018046">
    <property type="entry name" value="Pili_assmbl_chaperone_CS"/>
</dbReference>
<dbReference type="EMBL" id="JADIKF010000040">
    <property type="protein sequence ID" value="MBM7132198.1"/>
    <property type="molecule type" value="Genomic_DNA"/>
</dbReference>